<reference evidence="3" key="1">
    <citation type="submission" date="2016-06" db="UniProtKB">
        <authorList>
            <consortium name="WormBaseParasite"/>
        </authorList>
    </citation>
    <scope>IDENTIFICATION</scope>
</reference>
<dbReference type="EMBL" id="UYSU01043336">
    <property type="protein sequence ID" value="VDM04310.1"/>
    <property type="molecule type" value="Genomic_DNA"/>
</dbReference>
<evidence type="ECO:0000313" key="1">
    <source>
        <dbReference type="EMBL" id="VDM04310.1"/>
    </source>
</evidence>
<accession>A0A183TN76</accession>
<dbReference type="WBParaSite" id="SSLN_0001860201-mRNA-1">
    <property type="protein sequence ID" value="SSLN_0001860201-mRNA-1"/>
    <property type="gene ID" value="SSLN_0001860201"/>
</dbReference>
<dbReference type="Proteomes" id="UP000275846">
    <property type="component" value="Unassembled WGS sequence"/>
</dbReference>
<reference evidence="1 2" key="2">
    <citation type="submission" date="2018-11" db="EMBL/GenBank/DDBJ databases">
        <authorList>
            <consortium name="Pathogen Informatics"/>
        </authorList>
    </citation>
    <scope>NUCLEOTIDE SEQUENCE [LARGE SCALE GENOMIC DNA]</scope>
    <source>
        <strain evidence="1 2">NST_G2</strain>
    </source>
</reference>
<organism evidence="3">
    <name type="scientific">Schistocephalus solidus</name>
    <name type="common">Tapeworm</name>
    <dbReference type="NCBI Taxonomy" id="70667"/>
    <lineage>
        <taxon>Eukaryota</taxon>
        <taxon>Metazoa</taxon>
        <taxon>Spiralia</taxon>
        <taxon>Lophotrochozoa</taxon>
        <taxon>Platyhelminthes</taxon>
        <taxon>Cestoda</taxon>
        <taxon>Eucestoda</taxon>
        <taxon>Diphyllobothriidea</taxon>
        <taxon>Diphyllobothriidae</taxon>
        <taxon>Schistocephalus</taxon>
    </lineage>
</organism>
<protein>
    <submittedName>
        <fullName evidence="1 3">Uncharacterized protein</fullName>
    </submittedName>
</protein>
<name>A0A183TN76_SCHSO</name>
<sequence>MLNSQQIHQLGYISQLTLGLHRIDGSRNELADALFRPSIENLQCLSKIDLTEMAVEQRHIGSLCDKDVNGRQLQDLPLTTGDGTTLCDISTTCYCPFLP</sequence>
<evidence type="ECO:0000313" key="2">
    <source>
        <dbReference type="Proteomes" id="UP000275846"/>
    </source>
</evidence>
<evidence type="ECO:0000313" key="3">
    <source>
        <dbReference type="WBParaSite" id="SSLN_0001860201-mRNA-1"/>
    </source>
</evidence>
<proteinExistence type="predicted"/>
<dbReference type="AlphaFoldDB" id="A0A183TN76"/>
<keyword evidence="2" id="KW-1185">Reference proteome</keyword>
<gene>
    <name evidence="1" type="ORF">SSLN_LOCUS17924</name>
</gene>